<feature type="compositionally biased region" description="Basic and acidic residues" evidence="1">
    <location>
        <begin position="7"/>
        <end position="37"/>
    </location>
</feature>
<dbReference type="EMBL" id="LT629971">
    <property type="protein sequence ID" value="SEH79534.1"/>
    <property type="molecule type" value="Genomic_DNA"/>
</dbReference>
<gene>
    <name evidence="2" type="ORF">SAMN04489835_4225</name>
</gene>
<reference evidence="3" key="1">
    <citation type="submission" date="2016-10" db="EMBL/GenBank/DDBJ databases">
        <authorList>
            <person name="Varghese N."/>
            <person name="Submissions S."/>
        </authorList>
    </citation>
    <scope>NUCLEOTIDE SEQUENCE [LARGE SCALE GENOMIC DNA]</scope>
    <source>
        <strain evidence="3">DSM 45405</strain>
    </source>
</reference>
<feature type="region of interest" description="Disordered" evidence="1">
    <location>
        <begin position="1"/>
        <end position="52"/>
    </location>
</feature>
<proteinExistence type="predicted"/>
<dbReference type="Proteomes" id="UP000182915">
    <property type="component" value="Chromosome I"/>
</dbReference>
<dbReference type="STRING" id="370526.SAMN04489835_4225"/>
<evidence type="ECO:0000313" key="2">
    <source>
        <dbReference type="EMBL" id="SEH79534.1"/>
    </source>
</evidence>
<keyword evidence="3" id="KW-1185">Reference proteome</keyword>
<accession>A0A1H6KUG3</accession>
<sequence length="64" mass="7161">MTASRPAHREAHTAHASREAHHDEDHDVTASDTEQTRGRYPQGAPTPHFAAQAALPLPRNFFYK</sequence>
<protein>
    <submittedName>
        <fullName evidence="2">Uncharacterized protein</fullName>
    </submittedName>
</protein>
<dbReference type="AlphaFoldDB" id="A0A1H6KUG3"/>
<evidence type="ECO:0000313" key="3">
    <source>
        <dbReference type="Proteomes" id="UP000182915"/>
    </source>
</evidence>
<name>A0A1H6KUG3_MYCRU</name>
<evidence type="ECO:0000256" key="1">
    <source>
        <dbReference type="SAM" id="MobiDB-lite"/>
    </source>
</evidence>
<organism evidence="2 3">
    <name type="scientific">Mycolicibacterium rutilum</name>
    <name type="common">Mycobacterium rutilum</name>
    <dbReference type="NCBI Taxonomy" id="370526"/>
    <lineage>
        <taxon>Bacteria</taxon>
        <taxon>Bacillati</taxon>
        <taxon>Actinomycetota</taxon>
        <taxon>Actinomycetes</taxon>
        <taxon>Mycobacteriales</taxon>
        <taxon>Mycobacteriaceae</taxon>
        <taxon>Mycolicibacterium</taxon>
    </lineage>
</organism>